<evidence type="ECO:0000313" key="9">
    <source>
        <dbReference type="EMBL" id="MBU3876703.1"/>
    </source>
</evidence>
<keyword evidence="10" id="KW-1185">Reference proteome</keyword>
<dbReference type="InterPro" id="IPR003607">
    <property type="entry name" value="HD/PDEase_dom"/>
</dbReference>
<dbReference type="Pfam" id="PF13023">
    <property type="entry name" value="HD_3"/>
    <property type="match status" value="1"/>
</dbReference>
<comment type="catalytic activity">
    <reaction evidence="1">
        <text>a 2'-deoxyribonucleoside 5'-phosphate + H2O = a 2'-deoxyribonucleoside + phosphate</text>
        <dbReference type="Rhea" id="RHEA:36167"/>
        <dbReference type="ChEBI" id="CHEBI:15377"/>
        <dbReference type="ChEBI" id="CHEBI:18274"/>
        <dbReference type="ChEBI" id="CHEBI:43474"/>
        <dbReference type="ChEBI" id="CHEBI:65317"/>
        <dbReference type="EC" id="3.1.3.89"/>
    </reaction>
</comment>
<dbReference type="PANTHER" id="PTHR11845:SF13">
    <property type="entry name" value="5'-DEOXYNUCLEOTIDASE HDDC2"/>
    <property type="match status" value="1"/>
</dbReference>
<evidence type="ECO:0000256" key="3">
    <source>
        <dbReference type="ARBA" id="ARBA00001941"/>
    </source>
</evidence>
<evidence type="ECO:0000256" key="7">
    <source>
        <dbReference type="ARBA" id="ARBA00022801"/>
    </source>
</evidence>
<dbReference type="EC" id="3.1.3.89" evidence="5"/>
<dbReference type="PANTHER" id="PTHR11845">
    <property type="entry name" value="5'-DEOXYNUCLEOTIDASE HDDC2"/>
    <property type="match status" value="1"/>
</dbReference>
<evidence type="ECO:0000256" key="5">
    <source>
        <dbReference type="ARBA" id="ARBA00012964"/>
    </source>
</evidence>
<evidence type="ECO:0000256" key="6">
    <source>
        <dbReference type="ARBA" id="ARBA00022723"/>
    </source>
</evidence>
<sequence length="194" mass="22240">MTIDKKNGDFAVLEKQIMFIKEVEGLKSVLREAWGSSGRRESTAEHCWRLTLLAGLLAPSFEVDLSKTLMMCLVHDLGELYIGDISAASNPDEGEKHEAEEKDAKRVLSLLPESQAEELFKLWLEYNENRTTEARLVKALDKAETIIQHNQGENPPDFDYEFNLDYGKQYFSENPLLQELRKLLDHDTNMHIKA</sequence>
<proteinExistence type="predicted"/>
<comment type="cofactor">
    <cofactor evidence="2">
        <name>Mn(2+)</name>
        <dbReference type="ChEBI" id="CHEBI:29035"/>
    </cofactor>
</comment>
<organism evidence="9 10">
    <name type="scientific">Faecalicatena faecalis</name>
    <dbReference type="NCBI Taxonomy" id="2726362"/>
    <lineage>
        <taxon>Bacteria</taxon>
        <taxon>Bacillati</taxon>
        <taxon>Bacillota</taxon>
        <taxon>Clostridia</taxon>
        <taxon>Lachnospirales</taxon>
        <taxon>Lachnospiraceae</taxon>
        <taxon>Faecalicatena</taxon>
    </lineage>
</organism>
<comment type="caution">
    <text evidence="9">The sequence shown here is derived from an EMBL/GenBank/DDBJ whole genome shotgun (WGS) entry which is preliminary data.</text>
</comment>
<dbReference type="CDD" id="cd00077">
    <property type="entry name" value="HDc"/>
    <property type="match status" value="1"/>
</dbReference>
<evidence type="ECO:0000259" key="8">
    <source>
        <dbReference type="SMART" id="SM00471"/>
    </source>
</evidence>
<accession>A0ABS6D519</accession>
<dbReference type="SMART" id="SM00471">
    <property type="entry name" value="HDc"/>
    <property type="match status" value="1"/>
</dbReference>
<name>A0ABS6D519_9FIRM</name>
<dbReference type="Proteomes" id="UP000723714">
    <property type="component" value="Unassembled WGS sequence"/>
</dbReference>
<evidence type="ECO:0000256" key="4">
    <source>
        <dbReference type="ARBA" id="ARBA00011738"/>
    </source>
</evidence>
<dbReference type="InterPro" id="IPR006674">
    <property type="entry name" value="HD_domain"/>
</dbReference>
<protein>
    <recommendedName>
        <fullName evidence="5">5'-deoxynucleotidase</fullName>
        <ecNumber evidence="5">3.1.3.89</ecNumber>
    </recommendedName>
</protein>
<gene>
    <name evidence="9" type="ORF">HGO97_012895</name>
</gene>
<reference evidence="9 10" key="1">
    <citation type="submission" date="2021-06" db="EMBL/GenBank/DDBJ databases">
        <title>Faecalicatena sp. nov. isolated from porcine feces.</title>
        <authorList>
            <person name="Oh B.S."/>
            <person name="Lee J.H."/>
        </authorList>
    </citation>
    <scope>NUCLEOTIDE SEQUENCE [LARGE SCALE GENOMIC DNA]</scope>
    <source>
        <strain evidence="9 10">AGMB00832</strain>
    </source>
</reference>
<keyword evidence="6" id="KW-0479">Metal-binding</keyword>
<comment type="subunit">
    <text evidence="4">Homodimer.</text>
</comment>
<dbReference type="InterPro" id="IPR039356">
    <property type="entry name" value="YfbR/HDDC2"/>
</dbReference>
<dbReference type="EMBL" id="JABACJ020000012">
    <property type="protein sequence ID" value="MBU3876703.1"/>
    <property type="molecule type" value="Genomic_DNA"/>
</dbReference>
<evidence type="ECO:0000256" key="2">
    <source>
        <dbReference type="ARBA" id="ARBA00001936"/>
    </source>
</evidence>
<feature type="domain" description="HD/PDEase" evidence="8">
    <location>
        <begin position="39"/>
        <end position="155"/>
    </location>
</feature>
<dbReference type="RefSeq" id="WP_216242282.1">
    <property type="nucleotide sequence ID" value="NZ_JABACJ020000012.1"/>
</dbReference>
<evidence type="ECO:0000313" key="10">
    <source>
        <dbReference type="Proteomes" id="UP000723714"/>
    </source>
</evidence>
<evidence type="ECO:0000256" key="1">
    <source>
        <dbReference type="ARBA" id="ARBA00001638"/>
    </source>
</evidence>
<comment type="cofactor">
    <cofactor evidence="3">
        <name>Co(2+)</name>
        <dbReference type="ChEBI" id="CHEBI:48828"/>
    </cofactor>
</comment>
<keyword evidence="7" id="KW-0378">Hydrolase</keyword>